<feature type="transmembrane region" description="Helical" evidence="2">
    <location>
        <begin position="88"/>
        <end position="112"/>
    </location>
</feature>
<dbReference type="AlphaFoldDB" id="A0AA39GHV8"/>
<evidence type="ECO:0000313" key="3">
    <source>
        <dbReference type="EMBL" id="KAK0386382.1"/>
    </source>
</evidence>
<evidence type="ECO:0000256" key="2">
    <source>
        <dbReference type="SAM" id="Phobius"/>
    </source>
</evidence>
<dbReference type="PANTHER" id="PTHR35394">
    <property type="entry name" value="DUF3176 DOMAIN-CONTAINING PROTEIN"/>
    <property type="match status" value="1"/>
</dbReference>
<dbReference type="Pfam" id="PF11374">
    <property type="entry name" value="DUF3176"/>
    <property type="match status" value="1"/>
</dbReference>
<dbReference type="InterPro" id="IPR021514">
    <property type="entry name" value="DUF3176"/>
</dbReference>
<comment type="caution">
    <text evidence="3">The sequence shown here is derived from an EMBL/GenBank/DDBJ whole genome shotgun (WGS) entry which is preliminary data.</text>
</comment>
<dbReference type="Proteomes" id="UP001175261">
    <property type="component" value="Unassembled WGS sequence"/>
</dbReference>
<feature type="transmembrane region" description="Helical" evidence="2">
    <location>
        <begin position="132"/>
        <end position="158"/>
    </location>
</feature>
<dbReference type="PANTHER" id="PTHR35394:SF5">
    <property type="entry name" value="DUF3176 DOMAIN-CONTAINING PROTEIN"/>
    <property type="match status" value="1"/>
</dbReference>
<accession>A0AA39GHV8</accession>
<name>A0AA39GHV8_SARSR</name>
<keyword evidence="2" id="KW-1133">Transmembrane helix</keyword>
<reference evidence="3" key="1">
    <citation type="submission" date="2022-10" db="EMBL/GenBank/DDBJ databases">
        <title>Determination and structural analysis of whole genome sequence of Sarocladium strictum F4-1.</title>
        <authorList>
            <person name="Hu L."/>
            <person name="Jiang Y."/>
        </authorList>
    </citation>
    <scope>NUCLEOTIDE SEQUENCE</scope>
    <source>
        <strain evidence="3">F4-1</strain>
    </source>
</reference>
<feature type="transmembrane region" description="Helical" evidence="2">
    <location>
        <begin position="199"/>
        <end position="219"/>
    </location>
</feature>
<keyword evidence="4" id="KW-1185">Reference proteome</keyword>
<gene>
    <name evidence="3" type="ORF">NLU13_6219</name>
</gene>
<feature type="region of interest" description="Disordered" evidence="1">
    <location>
        <begin position="1"/>
        <end position="76"/>
    </location>
</feature>
<dbReference type="EMBL" id="JAPDFR010000005">
    <property type="protein sequence ID" value="KAK0386382.1"/>
    <property type="molecule type" value="Genomic_DNA"/>
</dbReference>
<keyword evidence="2" id="KW-0812">Transmembrane</keyword>
<sequence length="658" mass="71319">MTLASGPTDVVSPTTAPAESFRDPPKSVGASKSNTFAKEWPVPDENGISPPDSPGRGRYVPVRQDGGGQEASPSAPHRRESNLFRILLWWRFELLACFLTVACLAGQAAALAYVDGKSQDVWGSDVLTLNGFIAILSTLHRMALTVVMGAAIAQTGWIRFAGTDRQRPSYPLKDFVVLRETASGGVQGALQVLWRYKGLHIACLGGLLVILCLGIDAFYQQLIDLRVDLVPDTSAEAPVLNVARAHWVDSVHGFSNSWMPSTEAKLAMYDGFIAPTMDVLSTVCPTGNCTWPIVPTVGVCGACVNMTDEIRIVNQTAPLCTVTTESGLELRGQCQIPDFGYVFTIGPGSGRVFTQDSSSGIIKTKGKPDLPVPAPDAANIITQFGAVGVPAPKLPQGLLNESIAAECALWYCLQAHNVSVKAGKVSDEVVQVWSKASVRRADWNDGIGQNVTFTDIPSSFNTEDGVAYGLGPMQMFTMRGYTNKTIVGNVTADGTVLVVAPSTDFVEGLHNSFHDVDKWMDRLTLSMTNEIRRNNGRAERTSQEPEQQYAGTILVNQVTTVVRWAWITFPAAITFLAIVYMIIEVVRTERSAAEAWKQDEFVPLCLTVEDSEILKEIRLGQHEPEGLKKRIGGLRFGLQQRDGDGHEGPLGLARLDGQ</sequence>
<organism evidence="3 4">
    <name type="scientific">Sarocladium strictum</name>
    <name type="common">Black bundle disease fungus</name>
    <name type="synonym">Acremonium strictum</name>
    <dbReference type="NCBI Taxonomy" id="5046"/>
    <lineage>
        <taxon>Eukaryota</taxon>
        <taxon>Fungi</taxon>
        <taxon>Dikarya</taxon>
        <taxon>Ascomycota</taxon>
        <taxon>Pezizomycotina</taxon>
        <taxon>Sordariomycetes</taxon>
        <taxon>Hypocreomycetidae</taxon>
        <taxon>Hypocreales</taxon>
        <taxon>Sarocladiaceae</taxon>
        <taxon>Sarocladium</taxon>
    </lineage>
</organism>
<keyword evidence="2" id="KW-0472">Membrane</keyword>
<proteinExistence type="predicted"/>
<evidence type="ECO:0000313" key="4">
    <source>
        <dbReference type="Proteomes" id="UP001175261"/>
    </source>
</evidence>
<feature type="transmembrane region" description="Helical" evidence="2">
    <location>
        <begin position="564"/>
        <end position="583"/>
    </location>
</feature>
<protein>
    <submittedName>
        <fullName evidence="3">Uncharacterized protein</fullName>
    </submittedName>
</protein>
<evidence type="ECO:0000256" key="1">
    <source>
        <dbReference type="SAM" id="MobiDB-lite"/>
    </source>
</evidence>